<dbReference type="InterPro" id="IPR015422">
    <property type="entry name" value="PyrdxlP-dep_Trfase_small"/>
</dbReference>
<evidence type="ECO:0000313" key="13">
    <source>
        <dbReference type="Proteomes" id="UP000319383"/>
    </source>
</evidence>
<evidence type="ECO:0000256" key="8">
    <source>
        <dbReference type="ARBA" id="ARBA00047715"/>
    </source>
</evidence>
<comment type="similarity">
    <text evidence="3 10">Belongs to the class-II pyridoxal-phosphate-dependent aminotransferase family. BioF subfamily.</text>
</comment>
<evidence type="ECO:0000256" key="5">
    <source>
        <dbReference type="ARBA" id="ARBA00022679"/>
    </source>
</evidence>
<dbReference type="PANTHER" id="PTHR13693">
    <property type="entry name" value="CLASS II AMINOTRANSFERASE/8-AMINO-7-OXONONANOATE SYNTHASE"/>
    <property type="match status" value="1"/>
</dbReference>
<protein>
    <recommendedName>
        <fullName evidence="10">8-amino-7-ketopelargonate synthase</fullName>
        <ecNumber evidence="10">2.3.1.47</ecNumber>
    </recommendedName>
</protein>
<dbReference type="Pfam" id="PF00155">
    <property type="entry name" value="Aminotran_1_2"/>
    <property type="match status" value="1"/>
</dbReference>
<dbReference type="InterPro" id="IPR015424">
    <property type="entry name" value="PyrdxlP-dep_Trfase"/>
</dbReference>
<evidence type="ECO:0000256" key="7">
    <source>
        <dbReference type="ARBA" id="ARBA00022898"/>
    </source>
</evidence>
<comment type="cofactor">
    <cofactor evidence="1 9 10">
        <name>pyridoxal 5'-phosphate</name>
        <dbReference type="ChEBI" id="CHEBI:597326"/>
    </cofactor>
</comment>
<accession>A0A517ZVW6</accession>
<gene>
    <name evidence="12" type="primary">bioF</name>
    <name evidence="12" type="ORF">Mal52_51450</name>
</gene>
<keyword evidence="12" id="KW-0012">Acyltransferase</keyword>
<dbReference type="EC" id="2.3.1.47" evidence="10"/>
<keyword evidence="7 9" id="KW-0663">Pyridoxal phosphate</keyword>
<dbReference type="UniPathway" id="UPA00078"/>
<evidence type="ECO:0000259" key="11">
    <source>
        <dbReference type="Pfam" id="PF00155"/>
    </source>
</evidence>
<dbReference type="SUPFAM" id="SSF53383">
    <property type="entry name" value="PLP-dependent transferases"/>
    <property type="match status" value="1"/>
</dbReference>
<dbReference type="GO" id="GO:0030170">
    <property type="term" value="F:pyridoxal phosphate binding"/>
    <property type="evidence" value="ECO:0007669"/>
    <property type="project" value="InterPro"/>
</dbReference>
<evidence type="ECO:0000256" key="6">
    <source>
        <dbReference type="ARBA" id="ARBA00022756"/>
    </source>
</evidence>
<proteinExistence type="inferred from homology"/>
<comment type="function">
    <text evidence="10">Catalyzes the decarboxylative condensation of pimeloyl-[acyl-carrier protein] and L-alanine to produce 8-amino-7-oxononanoate (AON), [acyl-carrier protein], and carbon dioxide.</text>
</comment>
<dbReference type="RefSeq" id="WP_145379116.1">
    <property type="nucleotide sequence ID" value="NZ_CP036276.1"/>
</dbReference>
<dbReference type="GO" id="GO:0008710">
    <property type="term" value="F:8-amino-7-oxononanoate synthase activity"/>
    <property type="evidence" value="ECO:0007669"/>
    <property type="project" value="UniProtKB-UniRule"/>
</dbReference>
<keyword evidence="6" id="KW-0093">Biotin biosynthesis</keyword>
<evidence type="ECO:0000256" key="9">
    <source>
        <dbReference type="PIRSR" id="PIRSR604723-51"/>
    </source>
</evidence>
<dbReference type="EMBL" id="CP036276">
    <property type="protein sequence ID" value="QDU46623.1"/>
    <property type="molecule type" value="Genomic_DNA"/>
</dbReference>
<dbReference type="NCBIfam" id="TIGR00858">
    <property type="entry name" value="bioF"/>
    <property type="match status" value="1"/>
</dbReference>
<dbReference type="Proteomes" id="UP000319383">
    <property type="component" value="Chromosome"/>
</dbReference>
<dbReference type="GO" id="GO:0009102">
    <property type="term" value="P:biotin biosynthetic process"/>
    <property type="evidence" value="ECO:0007669"/>
    <property type="project" value="UniProtKB-UniRule"/>
</dbReference>
<feature type="modified residue" description="N6-(pyridoxal phosphate)lysine" evidence="9">
    <location>
        <position position="240"/>
    </location>
</feature>
<dbReference type="PROSITE" id="PS00599">
    <property type="entry name" value="AA_TRANSFER_CLASS_2"/>
    <property type="match status" value="1"/>
</dbReference>
<dbReference type="AlphaFoldDB" id="A0A517ZVW6"/>
<organism evidence="12 13">
    <name type="scientific">Symmachiella dynata</name>
    <dbReference type="NCBI Taxonomy" id="2527995"/>
    <lineage>
        <taxon>Bacteria</taxon>
        <taxon>Pseudomonadati</taxon>
        <taxon>Planctomycetota</taxon>
        <taxon>Planctomycetia</taxon>
        <taxon>Planctomycetales</taxon>
        <taxon>Planctomycetaceae</taxon>
        <taxon>Symmachiella</taxon>
    </lineage>
</organism>
<evidence type="ECO:0000256" key="1">
    <source>
        <dbReference type="ARBA" id="ARBA00001933"/>
    </source>
</evidence>
<evidence type="ECO:0000256" key="4">
    <source>
        <dbReference type="ARBA" id="ARBA00011738"/>
    </source>
</evidence>
<sequence>MSNALPWINEELEEIERRGLRRRRRMVEPLPGGRCRIDGREMWNFAGNDYLNLSQDPRVIAAAQQAAAEAGTGATASALICGRTQWHARLEEQLAEFEGTESALLFPTGFAANMGVIVAVVGREDAVFSDRLNHASLVDGCRLSKAALTIYDRKNLSALSEALSAASSVRRRLIVTDSIFSMDGDAAPLADLCELAEAHDAMLMIDEAHATGVFGAQGKGFAEFAGVEDRVHFRVGTLSKALGASGGFVSGSQSLIDWLWNRARPQIFSTALPPPVCAAAGAAVEIIRTEPQRRTELLQRCGDFRAALIAEGFATIEAAVAPIFPILLDDPQLAVRTAAALEERGFLVGAIRPPSVPPGTSRLRITLSWAHDQRVIEEFTTALRDVLRDVAPGS</sequence>
<dbReference type="InterPro" id="IPR015421">
    <property type="entry name" value="PyrdxlP-dep_Trfase_major"/>
</dbReference>
<evidence type="ECO:0000256" key="3">
    <source>
        <dbReference type="ARBA" id="ARBA00010008"/>
    </source>
</evidence>
<comment type="catalytic activity">
    <reaction evidence="8 10">
        <text>6-carboxyhexanoyl-[ACP] + L-alanine + H(+) = (8S)-8-amino-7-oxononanoate + holo-[ACP] + CO2</text>
        <dbReference type="Rhea" id="RHEA:42288"/>
        <dbReference type="Rhea" id="RHEA-COMP:9685"/>
        <dbReference type="Rhea" id="RHEA-COMP:9955"/>
        <dbReference type="ChEBI" id="CHEBI:15378"/>
        <dbReference type="ChEBI" id="CHEBI:16526"/>
        <dbReference type="ChEBI" id="CHEBI:57972"/>
        <dbReference type="ChEBI" id="CHEBI:64479"/>
        <dbReference type="ChEBI" id="CHEBI:78846"/>
        <dbReference type="ChEBI" id="CHEBI:149468"/>
        <dbReference type="EC" id="2.3.1.47"/>
    </reaction>
</comment>
<dbReference type="KEGG" id="sdyn:Mal52_51450"/>
<evidence type="ECO:0000256" key="2">
    <source>
        <dbReference type="ARBA" id="ARBA00004746"/>
    </source>
</evidence>
<dbReference type="InterPro" id="IPR004839">
    <property type="entry name" value="Aminotransferase_I/II_large"/>
</dbReference>
<comment type="pathway">
    <text evidence="2 10">Cofactor biosynthesis; biotin biosynthesis.</text>
</comment>
<evidence type="ECO:0000313" key="12">
    <source>
        <dbReference type="EMBL" id="QDU46623.1"/>
    </source>
</evidence>
<dbReference type="InterPro" id="IPR001917">
    <property type="entry name" value="Aminotrans_II_pyridoxalP_BS"/>
</dbReference>
<dbReference type="Gene3D" id="3.40.640.10">
    <property type="entry name" value="Type I PLP-dependent aspartate aminotransferase-like (Major domain)"/>
    <property type="match status" value="1"/>
</dbReference>
<dbReference type="InterPro" id="IPR004723">
    <property type="entry name" value="AONS_Archaea/Proteobacteria"/>
</dbReference>
<reference evidence="12 13" key="1">
    <citation type="submission" date="2019-02" db="EMBL/GenBank/DDBJ databases">
        <title>Deep-cultivation of Planctomycetes and their phenomic and genomic characterization uncovers novel biology.</title>
        <authorList>
            <person name="Wiegand S."/>
            <person name="Jogler M."/>
            <person name="Boedeker C."/>
            <person name="Pinto D."/>
            <person name="Vollmers J."/>
            <person name="Rivas-Marin E."/>
            <person name="Kohn T."/>
            <person name="Peeters S.H."/>
            <person name="Heuer A."/>
            <person name="Rast P."/>
            <person name="Oberbeckmann S."/>
            <person name="Bunk B."/>
            <person name="Jeske O."/>
            <person name="Meyerdierks A."/>
            <person name="Storesund J.E."/>
            <person name="Kallscheuer N."/>
            <person name="Luecker S."/>
            <person name="Lage O.M."/>
            <person name="Pohl T."/>
            <person name="Merkel B.J."/>
            <person name="Hornburger P."/>
            <person name="Mueller R.-W."/>
            <person name="Bruemmer F."/>
            <person name="Labrenz M."/>
            <person name="Spormann A.M."/>
            <person name="Op den Camp H."/>
            <person name="Overmann J."/>
            <person name="Amann R."/>
            <person name="Jetten M.S.M."/>
            <person name="Mascher T."/>
            <person name="Medema M.H."/>
            <person name="Devos D.P."/>
            <person name="Kaster A.-K."/>
            <person name="Ovreas L."/>
            <person name="Rohde M."/>
            <person name="Galperin M.Y."/>
            <person name="Jogler C."/>
        </authorList>
    </citation>
    <scope>NUCLEOTIDE SEQUENCE [LARGE SCALE GENOMIC DNA]</scope>
    <source>
        <strain evidence="12 13">Mal52</strain>
    </source>
</reference>
<dbReference type="PANTHER" id="PTHR13693:SF100">
    <property type="entry name" value="8-AMINO-7-OXONONANOATE SYNTHASE"/>
    <property type="match status" value="1"/>
</dbReference>
<keyword evidence="13" id="KW-1185">Reference proteome</keyword>
<feature type="domain" description="Aminotransferase class I/classII large" evidence="11">
    <location>
        <begin position="41"/>
        <end position="382"/>
    </location>
</feature>
<dbReference type="InterPro" id="IPR050087">
    <property type="entry name" value="AON_synthase_class-II"/>
</dbReference>
<keyword evidence="5 10" id="KW-0808">Transferase</keyword>
<name>A0A517ZVW6_9PLAN</name>
<dbReference type="Gene3D" id="3.90.1150.10">
    <property type="entry name" value="Aspartate Aminotransferase, domain 1"/>
    <property type="match status" value="1"/>
</dbReference>
<comment type="subunit">
    <text evidence="4 10">Homodimer.</text>
</comment>
<evidence type="ECO:0000256" key="10">
    <source>
        <dbReference type="RuleBase" id="RU003693"/>
    </source>
</evidence>